<dbReference type="EMBL" id="CM001883">
    <property type="protein sequence ID" value="EOY07855.1"/>
    <property type="molecule type" value="Genomic_DNA"/>
</dbReference>
<dbReference type="InParanoid" id="A0A061ES35"/>
<evidence type="ECO:0000313" key="2">
    <source>
        <dbReference type="EMBL" id="EOY07855.1"/>
    </source>
</evidence>
<evidence type="ECO:0000313" key="3">
    <source>
        <dbReference type="Proteomes" id="UP000026915"/>
    </source>
</evidence>
<keyword evidence="3" id="KW-1185">Reference proteome</keyword>
<protein>
    <submittedName>
        <fullName evidence="2">Uncharacterized protein</fullName>
    </submittedName>
</protein>
<reference evidence="2 3" key="1">
    <citation type="journal article" date="2013" name="Genome Biol.">
        <title>The genome sequence of the most widely cultivated cacao type and its use to identify candidate genes regulating pod color.</title>
        <authorList>
            <person name="Motamayor J.C."/>
            <person name="Mockaitis K."/>
            <person name="Schmutz J."/>
            <person name="Haiminen N."/>
            <person name="Iii D.L."/>
            <person name="Cornejo O."/>
            <person name="Findley S.D."/>
            <person name="Zheng P."/>
            <person name="Utro F."/>
            <person name="Royaert S."/>
            <person name="Saski C."/>
            <person name="Jenkins J."/>
            <person name="Podicheti R."/>
            <person name="Zhao M."/>
            <person name="Scheffler B.E."/>
            <person name="Stack J.C."/>
            <person name="Feltus F.A."/>
            <person name="Mustiga G.M."/>
            <person name="Amores F."/>
            <person name="Phillips W."/>
            <person name="Marelli J.P."/>
            <person name="May G.D."/>
            <person name="Shapiro H."/>
            <person name="Ma J."/>
            <person name="Bustamante C.D."/>
            <person name="Schnell R.J."/>
            <person name="Main D."/>
            <person name="Gilbert D."/>
            <person name="Parida L."/>
            <person name="Kuhn D.N."/>
        </authorList>
    </citation>
    <scope>NUCLEOTIDE SEQUENCE [LARGE SCALE GENOMIC DNA]</scope>
    <source>
        <strain evidence="3">cv. Matina 1-6</strain>
    </source>
</reference>
<feature type="compositionally biased region" description="Polar residues" evidence="1">
    <location>
        <begin position="28"/>
        <end position="38"/>
    </location>
</feature>
<proteinExistence type="predicted"/>
<organism evidence="2 3">
    <name type="scientific">Theobroma cacao</name>
    <name type="common">Cacao</name>
    <name type="synonym">Cocoa</name>
    <dbReference type="NCBI Taxonomy" id="3641"/>
    <lineage>
        <taxon>Eukaryota</taxon>
        <taxon>Viridiplantae</taxon>
        <taxon>Streptophyta</taxon>
        <taxon>Embryophyta</taxon>
        <taxon>Tracheophyta</taxon>
        <taxon>Spermatophyta</taxon>
        <taxon>Magnoliopsida</taxon>
        <taxon>eudicotyledons</taxon>
        <taxon>Gunneridae</taxon>
        <taxon>Pentapetalae</taxon>
        <taxon>rosids</taxon>
        <taxon>malvids</taxon>
        <taxon>Malvales</taxon>
        <taxon>Malvaceae</taxon>
        <taxon>Byttnerioideae</taxon>
        <taxon>Theobroma</taxon>
    </lineage>
</organism>
<dbReference type="Proteomes" id="UP000026915">
    <property type="component" value="Chromosome 5"/>
</dbReference>
<accession>A0A061ES35</accession>
<dbReference type="AlphaFoldDB" id="A0A061ES35"/>
<gene>
    <name evidence="2" type="ORF">TCM_022178</name>
</gene>
<feature type="region of interest" description="Disordered" evidence="1">
    <location>
        <begin position="27"/>
        <end position="85"/>
    </location>
</feature>
<dbReference type="Gramene" id="EOY07855">
    <property type="protein sequence ID" value="EOY07855"/>
    <property type="gene ID" value="TCM_022178"/>
</dbReference>
<name>A0A061ES35_THECC</name>
<feature type="compositionally biased region" description="Pro residues" evidence="1">
    <location>
        <begin position="49"/>
        <end position="59"/>
    </location>
</feature>
<dbReference type="HOGENOM" id="CLU_2324916_0_0_1"/>
<sequence>MKKNITKKKLKFFHIPRRKEWGRGVLFSNKSLGPNCQDQDSEFDRRPHIPPTPNPPLPIPKHGSYLQRVPSHPIPSHPTHQSGFPSFPLHEEIFISPSV</sequence>
<evidence type="ECO:0000256" key="1">
    <source>
        <dbReference type="SAM" id="MobiDB-lite"/>
    </source>
</evidence>